<keyword evidence="3" id="KW-1185">Reference proteome</keyword>
<reference evidence="3" key="1">
    <citation type="submission" date="2019-06" db="EMBL/GenBank/DDBJ databases">
        <authorList>
            <person name="Broberg M."/>
        </authorList>
    </citation>
    <scope>NUCLEOTIDE SEQUENCE [LARGE SCALE GENOMIC DNA]</scope>
</reference>
<proteinExistence type="predicted"/>
<accession>A0A9N9V2I1</accession>
<name>A0A9N9V2I1_9HYPO</name>
<dbReference type="EMBL" id="CABFNO020001568">
    <property type="protein sequence ID" value="CAH0005082.1"/>
    <property type="molecule type" value="Genomic_DNA"/>
</dbReference>
<sequence length="832" mass="94631">MANEPTSHQVAEDLETSTLEAAGCESESLDVEQEGTTLSSIEKSLTICFSIPSNYSPSWNTSSAFRELVQNWRDGIVRSFNLKETQFHVVKENKSTDQKDEILFKALKKAPGVPDHDSCMGFIRFFGGIIEITNRAASLQPKHLDFGQSDKTRDDSQAGFHGEGLKLALLVFLRQNFRVRCISGNTTWNFNFTTAGKLVARLDKMQREAIIKEKKSTKKLKDDNAVPFQASPYHDVRFFIGEKGKGRNRNGKSTQRKHVKLGAFNKWCRSALFLSDLPNQEKTIITTEYGDLILDGSVRGNLYLKGLLLKEFSPGGSASVSGLKLKYAYNFRHGETNRDRQSRTHSIEEYRTILNIWNDVLQLKPNLIAALHGMLVSTNPFADVHLAESLMGIDSAHRLRDHLFYDRAKWYYSDEEMSKDPRLKIIMQGLAGTGSRLPGSYWWVLARFHLIRTAKEEQEDRFMKSRIAMVSPANKFAESLDRLLRSCLQGIPGLDNIDLVFVRAGQLHLHTYLKDSKFKIHERWLDSEQVVSELKLSSDVPESDVLFHAAQWLVRELIDQIPEDKFLRSKEGTVEWDTVEWDKRKVTNYAVQRLLEFTNVNNSVTLQQAPSGNANELILEWNRFSSWCQVAAINVQLHHEASCRKLHDRLLSTEFNTKNLPCRKLQEGPTEDVKPIYFAMITKHNEPGSIALFSETCKVLRLPAEVVDLTMDEVPALTQSAISHHSLESQSQSETSQVPLISVDNVSSRSEYEKEEEGAPSFCAGKPIENLDLEPRDWYEARSPNVEGAVIGIPKPTSTKGRKRRREQHDLCTSDKIFLGIILYTRPPKRNR</sequence>
<dbReference type="Proteomes" id="UP000754883">
    <property type="component" value="Unassembled WGS sequence"/>
</dbReference>
<feature type="region of interest" description="Disordered" evidence="1">
    <location>
        <begin position="789"/>
        <end position="808"/>
    </location>
</feature>
<organism evidence="2 3">
    <name type="scientific">Clonostachys byssicola</name>
    <dbReference type="NCBI Taxonomy" id="160290"/>
    <lineage>
        <taxon>Eukaryota</taxon>
        <taxon>Fungi</taxon>
        <taxon>Dikarya</taxon>
        <taxon>Ascomycota</taxon>
        <taxon>Pezizomycotina</taxon>
        <taxon>Sordariomycetes</taxon>
        <taxon>Hypocreomycetidae</taxon>
        <taxon>Hypocreales</taxon>
        <taxon>Bionectriaceae</taxon>
        <taxon>Clonostachys</taxon>
    </lineage>
</organism>
<comment type="caution">
    <text evidence="2">The sequence shown here is derived from an EMBL/GenBank/DDBJ whole genome shotgun (WGS) entry which is preliminary data.</text>
</comment>
<dbReference type="AlphaFoldDB" id="A0A9N9V2I1"/>
<dbReference type="OrthoDB" id="5376140at2759"/>
<feature type="region of interest" description="Disordered" evidence="1">
    <location>
        <begin position="747"/>
        <end position="766"/>
    </location>
</feature>
<protein>
    <submittedName>
        <fullName evidence="2">Uncharacterized protein</fullName>
    </submittedName>
</protein>
<gene>
    <name evidence="2" type="ORF">CBYS24578_00005845</name>
</gene>
<evidence type="ECO:0000256" key="1">
    <source>
        <dbReference type="SAM" id="MobiDB-lite"/>
    </source>
</evidence>
<evidence type="ECO:0000313" key="2">
    <source>
        <dbReference type="EMBL" id="CAH0005082.1"/>
    </source>
</evidence>
<reference evidence="2 3" key="2">
    <citation type="submission" date="2021-10" db="EMBL/GenBank/DDBJ databases">
        <authorList>
            <person name="Piombo E."/>
        </authorList>
    </citation>
    <scope>NUCLEOTIDE SEQUENCE [LARGE SCALE GENOMIC DNA]</scope>
</reference>
<evidence type="ECO:0000313" key="3">
    <source>
        <dbReference type="Proteomes" id="UP000754883"/>
    </source>
</evidence>